<feature type="domain" description="Sushi" evidence="12">
    <location>
        <begin position="396"/>
        <end position="455"/>
    </location>
</feature>
<feature type="disulfide bond" evidence="9">
    <location>
        <begin position="1656"/>
        <end position="1683"/>
    </location>
</feature>
<feature type="domain" description="Sushi" evidence="12">
    <location>
        <begin position="1987"/>
        <end position="2045"/>
    </location>
</feature>
<feature type="domain" description="Sushi" evidence="12">
    <location>
        <begin position="275"/>
        <end position="333"/>
    </location>
</feature>
<feature type="domain" description="Sushi" evidence="12">
    <location>
        <begin position="582"/>
        <end position="643"/>
    </location>
</feature>
<feature type="domain" description="Sushi" evidence="12">
    <location>
        <begin position="2578"/>
        <end position="2636"/>
    </location>
</feature>
<reference evidence="13 14" key="1">
    <citation type="journal article" date="2012" name="Genome Biol.">
        <title>Sequencing three crocodilian genomes to illuminate the evolution of archosaurs and amniotes.</title>
        <authorList>
            <person name="St John J.A."/>
            <person name="Braun E.L."/>
            <person name="Isberg S.R."/>
            <person name="Miles L.G."/>
            <person name="Chong A.Y."/>
            <person name="Gongora J."/>
            <person name="Dalzell P."/>
            <person name="Moran C."/>
            <person name="Bed'hom B."/>
            <person name="Abzhanov A."/>
            <person name="Burgess S.C."/>
            <person name="Cooksey A.M."/>
            <person name="Castoe T.A."/>
            <person name="Crawford N.G."/>
            <person name="Densmore L.D."/>
            <person name="Drew J.C."/>
            <person name="Edwards S.V."/>
            <person name="Faircloth B.C."/>
            <person name="Fujita M.K."/>
            <person name="Greenwold M.J."/>
            <person name="Hoffmann F.G."/>
            <person name="Howard J.M."/>
            <person name="Iguchi T."/>
            <person name="Janes D.E."/>
            <person name="Khan S.Y."/>
            <person name="Kohno S."/>
            <person name="de Koning A.J."/>
            <person name="Lance S.L."/>
            <person name="McCarthy F.M."/>
            <person name="McCormack J.E."/>
            <person name="Merchant M.E."/>
            <person name="Peterson D.G."/>
            <person name="Pollock D.D."/>
            <person name="Pourmand N."/>
            <person name="Raney B.J."/>
            <person name="Roessler K.A."/>
            <person name="Sanford J.R."/>
            <person name="Sawyer R.H."/>
            <person name="Schmidt C.J."/>
            <person name="Triplett E.W."/>
            <person name="Tuberville T.D."/>
            <person name="Venegas-Anaya M."/>
            <person name="Howard J.T."/>
            <person name="Jarvis E.D."/>
            <person name="Guillette L.J.Jr."/>
            <person name="Glenn T.C."/>
            <person name="Green R.E."/>
            <person name="Ray D.A."/>
        </authorList>
    </citation>
    <scope>NUCLEOTIDE SEQUENCE [LARGE SCALE GENOMIC DNA]</scope>
    <source>
        <strain evidence="13">KSC_2009_1</strain>
    </source>
</reference>
<evidence type="ECO:0000256" key="3">
    <source>
        <dbReference type="ARBA" id="ARBA00022729"/>
    </source>
</evidence>
<evidence type="ECO:0000256" key="9">
    <source>
        <dbReference type="PROSITE-ProRule" id="PRU00302"/>
    </source>
</evidence>
<feature type="disulfide bond" evidence="9">
    <location>
        <begin position="742"/>
        <end position="769"/>
    </location>
</feature>
<organism evidence="13 14">
    <name type="scientific">Alligator mississippiensis</name>
    <name type="common">American alligator</name>
    <dbReference type="NCBI Taxonomy" id="8496"/>
    <lineage>
        <taxon>Eukaryota</taxon>
        <taxon>Metazoa</taxon>
        <taxon>Chordata</taxon>
        <taxon>Craniata</taxon>
        <taxon>Vertebrata</taxon>
        <taxon>Euteleostomi</taxon>
        <taxon>Archelosauria</taxon>
        <taxon>Archosauria</taxon>
        <taxon>Crocodylia</taxon>
        <taxon>Alligatoridae</taxon>
        <taxon>Alligatorinae</taxon>
        <taxon>Alligator</taxon>
    </lineage>
</organism>
<feature type="domain" description="Sushi" evidence="12">
    <location>
        <begin position="956"/>
        <end position="1019"/>
    </location>
</feature>
<feature type="domain" description="Sushi" evidence="12">
    <location>
        <begin position="457"/>
        <end position="517"/>
    </location>
</feature>
<feature type="domain" description="Sushi" evidence="12">
    <location>
        <begin position="2108"/>
        <end position="2168"/>
    </location>
</feature>
<dbReference type="InterPro" id="IPR000436">
    <property type="entry name" value="Sushi_SCR_CCP_dom"/>
</dbReference>
<feature type="domain" description="Sushi" evidence="12">
    <location>
        <begin position="2517"/>
        <end position="2577"/>
    </location>
</feature>
<keyword evidence="1" id="KW-0399">Innate immunity</keyword>
<keyword evidence="10" id="KW-0812">Transmembrane</keyword>
<feature type="disulfide bond" evidence="9">
    <location>
        <begin position="1836"/>
        <end position="1863"/>
    </location>
</feature>
<dbReference type="Pfam" id="PF00084">
    <property type="entry name" value="Sushi"/>
    <property type="match status" value="42"/>
</dbReference>
<feature type="domain" description="Sushi" evidence="12">
    <location>
        <begin position="1805"/>
        <end position="1865"/>
    </location>
</feature>
<sequence>MSTFSLSGIFFSLLFHNGVIAEAFVSQPLSGGCDSPPRLTFAELIPMSKNMTDFPIGTVVIYACRPGYKRFPGRPPFMKCLAHGQWPEVLEFCERKACRNPGELHNGRIAITDVKLGATVNYTCDRGYRLIGKSQRRCDISGKGVAWSHEPPICERIPCPRPPDVKHGSHNAMYREDFSYGSAVIYTCDRGYPLTGESTIYCTTKDGKTGEWSGPGPQCGVRNGKRISDYKSSYAYGDTVLFECNPGYIMRGQSLIHCNAGNSWDPPVPVCEQANGCTTPAVQNGRLTEIKPAYSPRDYVTVECDPGYTLSSLRKAQCQVGGTWDPPVPACERVLQCPAPPRIAHADRSHHNLQAFTTGVSVTYECHPGYTLIGSASIYCMASGQWSIYRPRCEVTRCPNPEIRNGRKLEEHGSVYDSGDKVSFECNDGYVLKGSYEIQCRDDGTWAPPAPTCSLVVPCPPPPAIDNGEHTAQGLEAFHTGMSVVYNCDRGYSLFGRDTIHCTESGTWSLPYPRCTNGCGPPPRLRFAAPLEEYATQSSFPIGKIVKYSCQPGYNKKLWTPPSVKCLSSGEWTDVLEFCRRKSCGHPEEPQNGRVIVQSDILFGATVNYTCEEGHRLVGQPQRHCQISGKTVAWSGATPICERIPCHPPPDIEHGSLKYVYENDFFYGSSVTYKCDRGYPLIGKESIYCTTHDGQSGEWSGPAPRCGEFPAHSCPIAKISNGRIVRGFKSTYNSGDTVTIACNNGYIMRGQSVISCQPDNSWRPPVPVCEQVVKCLSPPSIANGKLKGQASDTFVNGTSAFYYCNSGYTFVGKASIQCLASGSWSRPYPQCEMVICPNPEIKNGRKLDGRGSAYTFGHRVSFECNAGYVLNGSHEIQCQQDGSWDPRIPSCIQALLCPPPPPVTNARHSAQLPEAFPSGTSVRYSCEPGYALIGKASIHCTASGTWSLPYPACSKSCGVPPQLSFAELWSPYKTQNGFLVGKTVNYTCLPGYFKVPENPQTVTCLENQTWSEALEFCKRKSCAQPEDPENGRVSIIDLLFESRVNYTCNEGYVLVGQLQRHCEVSGKRVAWSGDAPTCRHIKCPQPPDIQHGNHDGHSRDGFYYASVVTYTCSEGYPLTGEFSVHCTTKDGQTGVWSGPAPRCGEVRCPVPQIQNGRSVSGLQQVYTYGDTVTFECDPSYTMRGHNRSRCQSDDTWDPPVPVCKQVLPCPPPPPIANAKHRAQVLEVFPSGTSVSYSCDHGYFLVGEASIHCTESGTWSLPYPVCSGKSCGHPEEPRNGRVIIVTDLLFGSTVNYTCEEGYKLTGMPLRRCEISGQRVAWSGSPPECQRIVCPSPPDIHNGTHNGHLLEDFSYGSSIRSSEEIPKVCVGQTSGLGKGTKICEVQCFPAPTITNGKHDSQAVEAFTSGMSVSYQCDPGYTLIGEAQLHCTASGAWSHLAPQCEEPRCPPPPSIANGNPSDQALDTFNPGSVFLYSCKPGYALVGVTSIQCMASGAWSRPLPRCTVVGCKNLHVDNGRIIGFQDIYRPGDIIVVACDHGYVSTGAQESQCQFGGEWDPPVANCERVLECPPPPNIANAERRHQAMEVFTPGMSVEYFCDAEYSLVAEGSIFCTAAGTWSLPLPLCEVIRCTNPKIQNGRKLDSRGPFYKPWDVVMLECNAGYSLSGSYEIQCGEDGVWDPPVPTCILAGCEVPKLHNGRILGLKLVYNHGDSVTVDCDPGYTVKGTPVSQCQVDGMWDPPVAVCEKVTCGSLKVQNGKATGTKPVHNPRDTVTVECDAGYAVNGTHESQCQDDGTWDPPVLLCERVPQCPLPPNITHAEHSSRDVETFTPGMSVNYSCEPGYSLVGEGLINCTTSGAWSLPLPRCEAVTCLNPEILNGRNLDGWTTTYSPGDSVRLKCSAGYSLNGSREIVCGEDGAWHPPVPVCNQAVTCPNPEILNGRNLDGWTATYSPGDSVRLECSAGYSLNGSREIVCGEDGAWHPPVSVCNQVTCGSLKVQNGKATGAKPVHNPRDTVTVECDAGYAVNGTLESRCQDDGTWDPPVLVCLRVVFCTNPEILNGRKLAAHGLVYRPGDHVQFECSAGYSLNGSHEIWCGEDGAWDPPLPACNQELPCSPPPAIANGKHSAQALEAFPSGMSVNYSCDPGYSLVGEASIHCTESGNWSLPFPLCAAIVCRKPEVQNGRILELKPVYNPRDTVTVECDPGYTVSSTRGSRCQDDGTWDPQVLTCEKVPQCPLPPKITHAKHSSQDVETFPPGMSVNYSCEPGYSLVGEGWISCTASGAWSLPLPHCEAITCTNPEIHDGRKLDERGPMYKPGDRVQFECSAGYSLNGSREIQCGEDGAWDPAIPVCSRVVCGTPNVPSGRISGLKPVYNPRDTVTVECDLGYAVNGTRESRCQNDGTWDPPVPICKRVPQCHLPPNITHAKHSSQDVEIFPPGVSVNYSSVICTTPEIPNGRNLDGRRPVYRPGDRVRVECNDMLALNGIQEIRCMENGTWDPPIPDCSLDQPRDSFPPMKFILKHQCPSPPTITNGKHSGQDLEVFTPGVSVNYSCEPGFSLAGETSIHCTASGTWNQPFPSCKGCAAPPAIANGNGSIQDSKEFAYGSSVTHSCDMGFLLIGEATSQCTSSGTWVPPIPYCKEMRCVVPDVPGIGKAMMGMTYPIGTNLTIQCDDDYMLEGSSLIQCQDDLSWDPPLPVCSSAFPSLGSYSAISAVTGVSVTMLLVLLVMGIVWRVASKKKEGYYHTYENYDHPIPMTVITDQKSSFAP</sequence>
<feature type="domain" description="Sushi" evidence="12">
    <location>
        <begin position="712"/>
        <end position="771"/>
    </location>
</feature>
<evidence type="ECO:0000256" key="7">
    <source>
        <dbReference type="ARBA" id="ARBA00023157"/>
    </source>
</evidence>
<keyword evidence="3 11" id="KW-0732">Signal</keyword>
<keyword evidence="4" id="KW-0677">Repeat</keyword>
<keyword evidence="10" id="KW-0472">Membrane</keyword>
<feature type="domain" description="Sushi" evidence="12">
    <location>
        <begin position="2350"/>
        <end position="2408"/>
    </location>
</feature>
<feature type="disulfide bond" evidence="9">
    <location>
        <begin position="1176"/>
        <end position="1203"/>
    </location>
</feature>
<feature type="disulfide bond" evidence="9">
    <location>
        <begin position="459"/>
        <end position="502"/>
    </location>
</feature>
<feature type="disulfide bond" evidence="9">
    <location>
        <begin position="2578"/>
        <end position="2621"/>
    </location>
</feature>
<feature type="disulfide bond" evidence="9">
    <location>
        <begin position="775"/>
        <end position="818"/>
    </location>
</feature>
<feature type="domain" description="Sushi" evidence="12">
    <location>
        <begin position="1268"/>
        <end position="1329"/>
    </location>
</feature>
<feature type="disulfide bond" evidence="9">
    <location>
        <begin position="1475"/>
        <end position="1502"/>
    </location>
</feature>
<comment type="caution">
    <text evidence="13">The sequence shown here is derived from an EMBL/GenBank/DDBJ whole genome shotgun (WGS) entry which is preliminary data.</text>
</comment>
<feature type="disulfide bond" evidence="9">
    <location>
        <begin position="426"/>
        <end position="453"/>
    </location>
</feature>
<protein>
    <recommendedName>
        <fullName evidence="12">Sushi domain-containing protein</fullName>
    </recommendedName>
</protein>
<proteinExistence type="predicted"/>
<dbReference type="FunFam" id="2.10.70.10:FF:000014">
    <property type="entry name" value="Membrane cofactor protein"/>
    <property type="match status" value="13"/>
</dbReference>
<feature type="disulfide bond" evidence="9">
    <location>
        <begin position="2231"/>
        <end position="2274"/>
    </location>
</feature>
<evidence type="ECO:0000313" key="14">
    <source>
        <dbReference type="Proteomes" id="UP000050525"/>
    </source>
</evidence>
<feature type="disulfide bond" evidence="9">
    <location>
        <begin position="2519"/>
        <end position="2562"/>
    </location>
</feature>
<feature type="disulfide bond" evidence="9">
    <location>
        <begin position="244"/>
        <end position="271"/>
    </location>
</feature>
<feature type="disulfide bond" evidence="9">
    <location>
        <begin position="2016"/>
        <end position="2043"/>
    </location>
</feature>
<feature type="disulfide bond" evidence="9">
    <location>
        <begin position="2320"/>
        <end position="2347"/>
    </location>
</feature>
<feature type="domain" description="Sushi" evidence="12">
    <location>
        <begin position="2637"/>
        <end position="2695"/>
    </location>
</feature>
<feature type="domain" description="Sushi" evidence="12">
    <location>
        <begin position="1081"/>
        <end position="1145"/>
    </location>
</feature>
<feature type="disulfide bond" evidence="9">
    <location>
        <begin position="2139"/>
        <end position="2166"/>
    </location>
</feature>
<keyword evidence="6" id="KW-0180">Complement pathway</keyword>
<feature type="disulfide bond" evidence="9">
    <location>
        <begin position="864"/>
        <end position="891"/>
    </location>
</feature>
<feature type="domain" description="Sushi" evidence="12">
    <location>
        <begin position="1444"/>
        <end position="1504"/>
    </location>
</feature>
<feature type="domain" description="Sushi" evidence="12">
    <location>
        <begin position="2229"/>
        <end position="2289"/>
    </location>
</feature>
<feature type="disulfide bond" evidence="9">
    <location>
        <begin position="2379"/>
        <end position="2406"/>
    </location>
</feature>
<dbReference type="SUPFAM" id="SSF57535">
    <property type="entry name" value="Complement control module/SCR domain"/>
    <property type="match status" value="42"/>
</dbReference>
<feature type="disulfide bond" evidence="9">
    <location>
        <begin position="2666"/>
        <end position="2693"/>
    </location>
</feature>
<feature type="disulfide bond" evidence="9">
    <location>
        <begin position="304"/>
        <end position="331"/>
    </location>
</feature>
<feature type="disulfide bond" evidence="9">
    <location>
        <begin position="488"/>
        <end position="515"/>
    </location>
</feature>
<dbReference type="SMART" id="SM00032">
    <property type="entry name" value="CCP"/>
    <property type="match status" value="42"/>
</dbReference>
<feature type="domain" description="Sushi" evidence="12">
    <location>
        <begin position="1565"/>
        <end position="1625"/>
    </location>
</feature>
<dbReference type="PANTHER" id="PTHR19325">
    <property type="entry name" value="COMPLEMENT COMPONENT-RELATED SUSHI DOMAIN-CONTAINING"/>
    <property type="match status" value="1"/>
</dbReference>
<feature type="domain" description="Sushi" evidence="12">
    <location>
        <begin position="2169"/>
        <end position="2227"/>
    </location>
</feature>
<feature type="disulfide bond" evidence="9">
    <location>
        <begin position="1596"/>
        <end position="1623"/>
    </location>
</feature>
<dbReference type="GO" id="GO:0006958">
    <property type="term" value="P:complement activation, classical pathway"/>
    <property type="evidence" value="ECO:0007669"/>
    <property type="project" value="UniProtKB-KW"/>
</dbReference>
<feature type="disulfide bond" evidence="9">
    <location>
        <begin position="1238"/>
        <end position="1265"/>
    </location>
</feature>
<dbReference type="PANTHER" id="PTHR19325:SF551">
    <property type="entry name" value="ZONA PELLUCIDA SPERM-BINDING PROTEIN 3 RECEPTOR"/>
    <property type="match status" value="1"/>
</dbReference>
<feature type="domain" description="Sushi" evidence="12">
    <location>
        <begin position="2047"/>
        <end position="2106"/>
    </location>
</feature>
<feature type="disulfide bond" evidence="9">
    <location>
        <begin position="1209"/>
        <end position="1252"/>
    </location>
</feature>
<feature type="domain" description="Sushi" evidence="12">
    <location>
        <begin position="1745"/>
        <end position="1803"/>
    </location>
</feature>
<feature type="disulfide bond" evidence="9">
    <location>
        <begin position="366"/>
        <end position="393"/>
    </location>
</feature>
<feature type="disulfide bond" evidence="9">
    <location>
        <begin position="2110"/>
        <end position="2153"/>
    </location>
</feature>
<feature type="domain" description="Sushi" evidence="12">
    <location>
        <begin position="1505"/>
        <end position="1563"/>
    </location>
</feature>
<evidence type="ECO:0000259" key="12">
    <source>
        <dbReference type="PROSITE" id="PS50923"/>
    </source>
</evidence>
<feature type="domain" description="Sushi" evidence="12">
    <location>
        <begin position="1020"/>
        <end position="1080"/>
    </location>
</feature>
<feature type="domain" description="Sushi" evidence="12">
    <location>
        <begin position="895"/>
        <end position="955"/>
    </location>
</feature>
<evidence type="ECO:0000256" key="6">
    <source>
        <dbReference type="ARBA" id="ARBA00022875"/>
    </source>
</evidence>
<evidence type="ECO:0000256" key="4">
    <source>
        <dbReference type="ARBA" id="ARBA00022737"/>
    </source>
</evidence>
<accession>A0A151MK55</accession>
<feature type="disulfide bond" evidence="9">
    <location>
        <begin position="1414"/>
        <end position="1441"/>
    </location>
</feature>
<dbReference type="PROSITE" id="PS50923">
    <property type="entry name" value="SUSHI"/>
    <property type="match status" value="42"/>
</dbReference>
<feature type="disulfide bond" evidence="9">
    <location>
        <begin position="1446"/>
        <end position="1489"/>
    </location>
</feature>
<keyword evidence="14" id="KW-1185">Reference proteome</keyword>
<feature type="disulfide bond" evidence="9">
    <location>
        <begin position="804"/>
        <end position="831"/>
    </location>
</feature>
<feature type="disulfide bond" evidence="9">
    <location>
        <begin position="159"/>
        <end position="202"/>
    </location>
</feature>
<feature type="disulfide bond" evidence="9">
    <location>
        <begin position="2198"/>
        <end position="2225"/>
    </location>
</feature>
<feature type="disulfide bond" evidence="9">
    <location>
        <begin position="897"/>
        <end position="940"/>
    </location>
</feature>
<name>A0A151MK55_ALLMI</name>
<feature type="domain" description="Sushi" evidence="12">
    <location>
        <begin position="1207"/>
        <end position="1267"/>
    </location>
</feature>
<feature type="disulfide bond" evidence="9">
    <location>
        <begin position="2472"/>
        <end position="2499"/>
    </location>
</feature>
<feature type="disulfide bond" evidence="9">
    <location>
        <begin position="1385"/>
        <end position="1428"/>
    </location>
</feature>
<dbReference type="FunFam" id="2.10.70.10:FF:000070">
    <property type="entry name" value="Complement C3d receptor 2"/>
    <property type="match status" value="5"/>
</dbReference>
<feature type="disulfide bond" evidence="9">
    <location>
        <begin position="2548"/>
        <end position="2575"/>
    </location>
</feature>
<feature type="disulfide bond" evidence="9">
    <location>
        <begin position="1896"/>
        <end position="1923"/>
    </location>
</feature>
<feature type="disulfide bond" evidence="9">
    <location>
        <begin position="1083"/>
        <end position="1126"/>
    </location>
</feature>
<feature type="domain" description="Sushi" evidence="12">
    <location>
        <begin position="96"/>
        <end position="156"/>
    </location>
</feature>
<feature type="domain" description="Sushi" evidence="12">
    <location>
        <begin position="518"/>
        <end position="581"/>
    </location>
</feature>
<feature type="domain" description="Sushi" evidence="12">
    <location>
        <begin position="1626"/>
        <end position="1685"/>
    </location>
</feature>
<feature type="disulfide bond" evidence="9">
    <location>
        <begin position="1957"/>
        <end position="1984"/>
    </location>
</feature>
<comment type="caution">
    <text evidence="9">Lacks conserved residue(s) required for the propagation of feature annotation.</text>
</comment>
<feature type="domain" description="Sushi" evidence="12">
    <location>
        <begin position="2442"/>
        <end position="2501"/>
    </location>
</feature>
<evidence type="ECO:0000256" key="5">
    <source>
        <dbReference type="ARBA" id="ARBA00022859"/>
    </source>
</evidence>
<dbReference type="STRING" id="8496.A0A151MK55"/>
<evidence type="ECO:0000256" key="2">
    <source>
        <dbReference type="ARBA" id="ARBA00022659"/>
    </source>
</evidence>
<dbReference type="GO" id="GO:0045087">
    <property type="term" value="P:innate immune response"/>
    <property type="evidence" value="ECO:0007669"/>
    <property type="project" value="UniProtKB-KW"/>
</dbReference>
<dbReference type="FunFam" id="2.10.70.10:FF:000055">
    <property type="entry name" value="Complement decay-accelerating factor, GPI-anchored"/>
    <property type="match status" value="2"/>
</dbReference>
<dbReference type="EMBL" id="AKHW03006004">
    <property type="protein sequence ID" value="KYO24770.1"/>
    <property type="molecule type" value="Genomic_DNA"/>
</dbReference>
<feature type="disulfide bond" evidence="9">
    <location>
        <begin position="646"/>
        <end position="689"/>
    </location>
</feature>
<feature type="disulfide bond" evidence="9">
    <location>
        <begin position="2260"/>
        <end position="2287"/>
    </location>
</feature>
<feature type="disulfide bond" evidence="9">
    <location>
        <begin position="1715"/>
        <end position="1742"/>
    </location>
</feature>
<feature type="signal peptide" evidence="11">
    <location>
        <begin position="1"/>
        <end position="21"/>
    </location>
</feature>
<dbReference type="InterPro" id="IPR035976">
    <property type="entry name" value="Sushi/SCR/CCP_sf"/>
</dbReference>
<feature type="domain" description="Sushi" evidence="12">
    <location>
        <begin position="644"/>
        <end position="708"/>
    </location>
</feature>
<feature type="transmembrane region" description="Helical" evidence="10">
    <location>
        <begin position="2703"/>
        <end position="2727"/>
    </location>
</feature>
<keyword evidence="5" id="KW-0391">Immunity</keyword>
<keyword evidence="2 9" id="KW-0768">Sushi</keyword>
<keyword evidence="7 9" id="KW-1015">Disulfide bond</keyword>
<feature type="chain" id="PRO_5007585185" description="Sushi domain-containing protein" evidence="11">
    <location>
        <begin position="22"/>
        <end position="2762"/>
    </location>
</feature>
<feature type="disulfide bond" evidence="9">
    <location>
        <begin position="337"/>
        <end position="380"/>
    </location>
</feature>
<feature type="disulfide bond" evidence="9">
    <location>
        <begin position="1807"/>
        <end position="1850"/>
    </location>
</feature>
<feature type="domain" description="Sushi" evidence="12">
    <location>
        <begin position="773"/>
        <end position="833"/>
    </location>
</feature>
<feature type="domain" description="Sushi" evidence="12">
    <location>
        <begin position="1686"/>
        <end position="1744"/>
    </location>
</feature>
<feature type="domain" description="Sushi" evidence="12">
    <location>
        <begin position="31"/>
        <end position="95"/>
    </location>
</feature>
<feature type="domain" description="Sushi" evidence="12">
    <location>
        <begin position="1383"/>
        <end position="1443"/>
    </location>
</feature>
<feature type="disulfide bond" evidence="9">
    <location>
        <begin position="1567"/>
        <end position="1610"/>
    </location>
</feature>
<evidence type="ECO:0000256" key="10">
    <source>
        <dbReference type="SAM" id="Phobius"/>
    </source>
</evidence>
<feature type="disulfide bond" evidence="9">
    <location>
        <begin position="1774"/>
        <end position="1801"/>
    </location>
</feature>
<dbReference type="Gene3D" id="2.10.70.10">
    <property type="entry name" value="Complement Module, domain 1"/>
    <property type="match status" value="42"/>
</dbReference>
<gene>
    <name evidence="13" type="ORF">Y1Q_0016592</name>
</gene>
<feature type="domain" description="Sushi" evidence="12">
    <location>
        <begin position="335"/>
        <end position="395"/>
    </location>
</feature>
<feature type="disulfide bond" evidence="9">
    <location>
        <begin position="2607"/>
        <end position="2634"/>
    </location>
</feature>
<dbReference type="InterPro" id="IPR050350">
    <property type="entry name" value="Compl-Cell_Adhes-Reg"/>
</dbReference>
<keyword evidence="8" id="KW-0325">Glycoprotein</keyword>
<evidence type="ECO:0000313" key="13">
    <source>
        <dbReference type="EMBL" id="KYO24770.1"/>
    </source>
</evidence>
<evidence type="ECO:0000256" key="8">
    <source>
        <dbReference type="ARBA" id="ARBA00023180"/>
    </source>
</evidence>
<feature type="domain" description="Sushi" evidence="12">
    <location>
        <begin position="157"/>
        <end position="221"/>
    </location>
</feature>
<evidence type="ECO:0000256" key="1">
    <source>
        <dbReference type="ARBA" id="ARBA00022588"/>
    </source>
</evidence>
<feature type="disulfide bond" evidence="9">
    <location>
        <begin position="926"/>
        <end position="953"/>
    </location>
</feature>
<feature type="disulfide bond" evidence="9">
    <location>
        <begin position="1534"/>
        <end position="1561"/>
    </location>
</feature>
<dbReference type="Proteomes" id="UP000050525">
    <property type="component" value="Unassembled WGS sequence"/>
</dbReference>
<feature type="domain" description="Sushi" evidence="12">
    <location>
        <begin position="1866"/>
        <end position="1925"/>
    </location>
</feature>
<dbReference type="CDD" id="cd00033">
    <property type="entry name" value="CCP"/>
    <property type="match status" value="42"/>
</dbReference>
<feature type="domain" description="Sushi" evidence="12">
    <location>
        <begin position="834"/>
        <end position="893"/>
    </location>
</feature>
<evidence type="ECO:0000256" key="11">
    <source>
        <dbReference type="SAM" id="SignalP"/>
    </source>
</evidence>
<keyword evidence="10" id="KW-1133">Transmembrane helix</keyword>
<dbReference type="FunFam" id="2.10.70.10:FF:000038">
    <property type="entry name" value="Complement component receptor type 1"/>
    <property type="match status" value="1"/>
</dbReference>
<feature type="domain" description="Sushi" evidence="12">
    <location>
        <begin position="222"/>
        <end position="273"/>
    </location>
</feature>
<feature type="disulfide bond" evidence="9">
    <location>
        <begin position="2077"/>
        <end position="2104"/>
    </location>
</feature>
<feature type="domain" description="Sushi" evidence="12">
    <location>
        <begin position="1146"/>
        <end position="1205"/>
    </location>
</feature>
<feature type="domain" description="Sushi" evidence="12">
    <location>
        <begin position="2290"/>
        <end position="2349"/>
    </location>
</feature>
<feature type="domain" description="Sushi" evidence="12">
    <location>
        <begin position="1927"/>
        <end position="1986"/>
    </location>
</feature>